<evidence type="ECO:0000313" key="1">
    <source>
        <dbReference type="EMBL" id="MBK1787784.1"/>
    </source>
</evidence>
<protein>
    <submittedName>
        <fullName evidence="1">YbaB/EbfC family nucleoid-associated protein</fullName>
    </submittedName>
</protein>
<comment type="caution">
    <text evidence="1">The sequence shown here is derived from an EMBL/GenBank/DDBJ whole genome shotgun (WGS) entry which is preliminary data.</text>
</comment>
<keyword evidence="2" id="KW-1185">Reference proteome</keyword>
<accession>A0A934QYT4</accession>
<evidence type="ECO:0000313" key="2">
    <source>
        <dbReference type="Proteomes" id="UP000635245"/>
    </source>
</evidence>
<gene>
    <name evidence="1" type="ORF">JHE00_25940</name>
</gene>
<dbReference type="InterPro" id="IPR004401">
    <property type="entry name" value="YbaB/EbfC"/>
</dbReference>
<dbReference type="AlphaFoldDB" id="A0A934QYT4"/>
<dbReference type="Gene3D" id="3.30.1310.10">
    <property type="entry name" value="Nucleoid-associated protein YbaB-like domain"/>
    <property type="match status" value="1"/>
</dbReference>
<dbReference type="Pfam" id="PF02575">
    <property type="entry name" value="YbaB_DNA_bd"/>
    <property type="match status" value="1"/>
</dbReference>
<sequence length="131" mass="14245">MFSPLHNQLDEAMREMRAKQEELAGAFGKLQDVTATATSKDRAIQATVDSQGKLTELTLNGKRWRDMAPKELAAKIVEVVTDAQDEAAAATSSAMAGLIPEGLDLEKLRESGPDLDAMFDEALKDARKGRQ</sequence>
<reference evidence="1" key="1">
    <citation type="submission" date="2020-12" db="EMBL/GenBank/DDBJ databases">
        <title>Prauserella sp. ASG 168, a novel actinomycete isolated from cave rock.</title>
        <authorList>
            <person name="Suriyachadkun C."/>
        </authorList>
    </citation>
    <scope>NUCLEOTIDE SEQUENCE</scope>
    <source>
        <strain evidence="1">ASG 168</strain>
    </source>
</reference>
<dbReference type="InterPro" id="IPR036894">
    <property type="entry name" value="YbaB-like_sf"/>
</dbReference>
<dbReference type="EMBL" id="JAENJH010000008">
    <property type="protein sequence ID" value="MBK1787784.1"/>
    <property type="molecule type" value="Genomic_DNA"/>
</dbReference>
<name>A0A934QYT4_9PSEU</name>
<proteinExistence type="predicted"/>
<dbReference type="RefSeq" id="WP_200322822.1">
    <property type="nucleotide sequence ID" value="NZ_JAENJH010000008.1"/>
</dbReference>
<organism evidence="1 2">
    <name type="scientific">Prauserella cavernicola</name>
    <dbReference type="NCBI Taxonomy" id="2800127"/>
    <lineage>
        <taxon>Bacteria</taxon>
        <taxon>Bacillati</taxon>
        <taxon>Actinomycetota</taxon>
        <taxon>Actinomycetes</taxon>
        <taxon>Pseudonocardiales</taxon>
        <taxon>Pseudonocardiaceae</taxon>
        <taxon>Prauserella</taxon>
    </lineage>
</organism>
<dbReference type="Proteomes" id="UP000635245">
    <property type="component" value="Unassembled WGS sequence"/>
</dbReference>
<dbReference type="SUPFAM" id="SSF82607">
    <property type="entry name" value="YbaB-like"/>
    <property type="match status" value="1"/>
</dbReference>
<dbReference type="GO" id="GO:0003677">
    <property type="term" value="F:DNA binding"/>
    <property type="evidence" value="ECO:0007669"/>
    <property type="project" value="InterPro"/>
</dbReference>